<evidence type="ECO:0000313" key="4">
    <source>
        <dbReference type="Proteomes" id="UP000318834"/>
    </source>
</evidence>
<accession>A0A537II94</accession>
<protein>
    <recommendedName>
        <fullName evidence="2">DUF5658 domain-containing protein</fullName>
    </recommendedName>
</protein>
<reference evidence="3 4" key="1">
    <citation type="journal article" date="2019" name="Nat. Microbiol.">
        <title>Mediterranean grassland soil C-N compound turnover is dependent on rainfall and depth, and is mediated by genomically divergent microorganisms.</title>
        <authorList>
            <person name="Diamond S."/>
            <person name="Andeer P.F."/>
            <person name="Li Z."/>
            <person name="Crits-Christoph A."/>
            <person name="Burstein D."/>
            <person name="Anantharaman K."/>
            <person name="Lane K.R."/>
            <person name="Thomas B.C."/>
            <person name="Pan C."/>
            <person name="Northen T.R."/>
            <person name="Banfield J.F."/>
        </authorList>
    </citation>
    <scope>NUCLEOTIDE SEQUENCE [LARGE SCALE GENOMIC DNA]</scope>
    <source>
        <strain evidence="3">NP_8</strain>
    </source>
</reference>
<sequence>MISGEHALSRELWRSYVLLFIANELDLVFTYFGLVRGVFLEGNPWLRPLLLTWWPIIVKVTALGGLGLGILVILEAGVPRQRRVLSALRMATAVYTAVLVLHVVNLLASLSRG</sequence>
<dbReference type="InterPro" id="IPR043717">
    <property type="entry name" value="DUF5658"/>
</dbReference>
<keyword evidence="1" id="KW-1133">Transmembrane helix</keyword>
<evidence type="ECO:0000256" key="1">
    <source>
        <dbReference type="SAM" id="Phobius"/>
    </source>
</evidence>
<feature type="transmembrane region" description="Helical" evidence="1">
    <location>
        <begin position="86"/>
        <end position="108"/>
    </location>
</feature>
<evidence type="ECO:0000313" key="3">
    <source>
        <dbReference type="EMBL" id="TMI70857.1"/>
    </source>
</evidence>
<dbReference type="EMBL" id="VBAP01000131">
    <property type="protein sequence ID" value="TMI70857.1"/>
    <property type="molecule type" value="Genomic_DNA"/>
</dbReference>
<gene>
    <name evidence="3" type="ORF">E6H05_13215</name>
</gene>
<keyword evidence="1" id="KW-0472">Membrane</keyword>
<organism evidence="3 4">
    <name type="scientific">Candidatus Segetimicrobium genomatis</name>
    <dbReference type="NCBI Taxonomy" id="2569760"/>
    <lineage>
        <taxon>Bacteria</taxon>
        <taxon>Bacillati</taxon>
        <taxon>Candidatus Sysuimicrobiota</taxon>
        <taxon>Candidatus Sysuimicrobiia</taxon>
        <taxon>Candidatus Sysuimicrobiales</taxon>
        <taxon>Candidatus Segetimicrobiaceae</taxon>
        <taxon>Candidatus Segetimicrobium</taxon>
    </lineage>
</organism>
<dbReference type="Pfam" id="PF18902">
    <property type="entry name" value="DUF5658"/>
    <property type="match status" value="1"/>
</dbReference>
<comment type="caution">
    <text evidence="3">The sequence shown here is derived from an EMBL/GenBank/DDBJ whole genome shotgun (WGS) entry which is preliminary data.</text>
</comment>
<feature type="transmembrane region" description="Helical" evidence="1">
    <location>
        <begin position="52"/>
        <end position="74"/>
    </location>
</feature>
<name>A0A537II94_9BACT</name>
<dbReference type="AlphaFoldDB" id="A0A537II94"/>
<keyword evidence="1" id="KW-0812">Transmembrane</keyword>
<proteinExistence type="predicted"/>
<feature type="domain" description="DUF5658" evidence="2">
    <location>
        <begin position="17"/>
        <end position="107"/>
    </location>
</feature>
<evidence type="ECO:0000259" key="2">
    <source>
        <dbReference type="Pfam" id="PF18902"/>
    </source>
</evidence>
<dbReference type="Proteomes" id="UP000318834">
    <property type="component" value="Unassembled WGS sequence"/>
</dbReference>
<feature type="transmembrane region" description="Helical" evidence="1">
    <location>
        <begin position="12"/>
        <end position="32"/>
    </location>
</feature>